<dbReference type="GO" id="GO:0036297">
    <property type="term" value="P:interstrand cross-link repair"/>
    <property type="evidence" value="ECO:0007669"/>
    <property type="project" value="TreeGrafter"/>
</dbReference>
<evidence type="ECO:0000256" key="2">
    <source>
        <dbReference type="ARBA" id="ARBA00022840"/>
    </source>
</evidence>
<protein>
    <submittedName>
        <fullName evidence="5">DEAD/DEAH box helicase</fullName>
    </submittedName>
</protein>
<dbReference type="Pfam" id="PF22982">
    <property type="entry name" value="WHD_HRQ1"/>
    <property type="match status" value="1"/>
</dbReference>
<accession>A0A7T4A1T7</accession>
<name>A0A7T4A1T7_9MICO</name>
<dbReference type="PROSITE" id="PS51192">
    <property type="entry name" value="HELICASE_ATP_BIND_1"/>
    <property type="match status" value="1"/>
</dbReference>
<evidence type="ECO:0000313" key="5">
    <source>
        <dbReference type="EMBL" id="QQB15744.1"/>
    </source>
</evidence>
<evidence type="ECO:0000259" key="3">
    <source>
        <dbReference type="PROSITE" id="PS51192"/>
    </source>
</evidence>
<dbReference type="RefSeq" id="WP_198500674.1">
    <property type="nucleotide sequence ID" value="NZ_CP065989.1"/>
</dbReference>
<dbReference type="Proteomes" id="UP000595374">
    <property type="component" value="Chromosome"/>
</dbReference>
<organism evidence="5 6">
    <name type="scientific">Brevibacterium casei</name>
    <dbReference type="NCBI Taxonomy" id="33889"/>
    <lineage>
        <taxon>Bacteria</taxon>
        <taxon>Bacillati</taxon>
        <taxon>Actinomycetota</taxon>
        <taxon>Actinomycetes</taxon>
        <taxon>Micrococcales</taxon>
        <taxon>Brevibacteriaceae</taxon>
        <taxon>Brevibacterium</taxon>
    </lineage>
</organism>
<dbReference type="GO" id="GO:0005524">
    <property type="term" value="F:ATP binding"/>
    <property type="evidence" value="ECO:0007669"/>
    <property type="project" value="UniProtKB-KW"/>
</dbReference>
<dbReference type="CDD" id="cd18797">
    <property type="entry name" value="SF2_C_Hrq"/>
    <property type="match status" value="1"/>
</dbReference>
<dbReference type="InterPro" id="IPR018973">
    <property type="entry name" value="MZB"/>
</dbReference>
<sequence>MADSPLHDIVSGFGVRDDRIVHTRDIPQRFEHESDWPEWVDEELRHATHAIGVDRPWRHQVEAAQAARDGEDVVIATPTASGKSLGFWLPVLESIQTTREGLRTSSAIYIAPTKALAADQLTKLEQLIVRGVRPAAYDGDTSQAAKDWARRHANIIFTNPDMLHRGILPQHERFARLFKSLRFIIVDEAHRYRGVFGSHVALILRRLLRIAAHYGAHPVVIGASATMAQPDAAFARLTGRPAHPVTEDASPRAAGSFALWEPPVSPDGDRRSGLAEAADVLTDAMCAGFRSIAFIASRRGSEALASTVREQVGAVDDSLTGKVAAYRGGYLAEERRALEAALRSGRLLAVASTNALELGIDISGLDLVIISGWPGTLASLWQQAGRAGRAGQKWMAVFIARDDPLDTYVVHHPEVIFDAPVDAGVINPGNPYVLSGHLCAAAAEVPLTPADLAHFPDNAAEVVDDLVERKMLRARPAGWFWAKDMPATDLADIRGTGGGQFRLVEASTGTLLGTVDEAGAHTGAHPGAVYTHQGTDFLVADLDLDERVAFIERAEVDYTTQPRSTTEISIVDTASQRTLPSGVTVASGTVDVTDEVIAYRMRAKRGGAIIAEHDLDLPERTLRTSAVWWTIPQALLEETEVLKADLPGAVHAAEHASIGLLPLFAGCDRWDIGGVSTALHADTGMATVFVYDGLAGGAGFSERGSEVIEEWLGATRDAIAACECVDGCPSCVQSPKCGNGNEPLDKAAALRLLRGVLD</sequence>
<dbReference type="CDD" id="cd17923">
    <property type="entry name" value="DEXHc_Hrq1-like"/>
    <property type="match status" value="1"/>
</dbReference>
<dbReference type="EMBL" id="CP065989">
    <property type="protein sequence ID" value="QQB15744.1"/>
    <property type="molecule type" value="Genomic_DNA"/>
</dbReference>
<dbReference type="Pfam" id="PF09369">
    <property type="entry name" value="MZB"/>
    <property type="match status" value="1"/>
</dbReference>
<dbReference type="SUPFAM" id="SSF52540">
    <property type="entry name" value="P-loop containing nucleoside triphosphate hydrolases"/>
    <property type="match status" value="1"/>
</dbReference>
<dbReference type="Pfam" id="PF00270">
    <property type="entry name" value="DEAD"/>
    <property type="match status" value="1"/>
</dbReference>
<feature type="domain" description="Helicase C-terminal" evidence="4">
    <location>
        <begin position="280"/>
        <end position="432"/>
    </location>
</feature>
<dbReference type="GO" id="GO:0043138">
    <property type="term" value="F:3'-5' DNA helicase activity"/>
    <property type="evidence" value="ECO:0007669"/>
    <property type="project" value="TreeGrafter"/>
</dbReference>
<dbReference type="InterPro" id="IPR027417">
    <property type="entry name" value="P-loop_NTPase"/>
</dbReference>
<dbReference type="InterPro" id="IPR014001">
    <property type="entry name" value="Helicase_ATP-bd"/>
</dbReference>
<dbReference type="InterPro" id="IPR001650">
    <property type="entry name" value="Helicase_C-like"/>
</dbReference>
<dbReference type="Pfam" id="PF00271">
    <property type="entry name" value="Helicase_C"/>
    <property type="match status" value="1"/>
</dbReference>
<evidence type="ECO:0000259" key="4">
    <source>
        <dbReference type="PROSITE" id="PS51194"/>
    </source>
</evidence>
<dbReference type="InterPro" id="IPR011545">
    <property type="entry name" value="DEAD/DEAH_box_helicase_dom"/>
</dbReference>
<evidence type="ECO:0000313" key="6">
    <source>
        <dbReference type="Proteomes" id="UP000595374"/>
    </source>
</evidence>
<keyword evidence="1" id="KW-0547">Nucleotide-binding</keyword>
<dbReference type="PROSITE" id="PS51194">
    <property type="entry name" value="HELICASE_CTER"/>
    <property type="match status" value="1"/>
</dbReference>
<keyword evidence="2" id="KW-0067">ATP-binding</keyword>
<dbReference type="AlphaFoldDB" id="A0A7T4A1T7"/>
<proteinExistence type="predicted"/>
<dbReference type="GO" id="GO:0006289">
    <property type="term" value="P:nucleotide-excision repair"/>
    <property type="evidence" value="ECO:0007669"/>
    <property type="project" value="TreeGrafter"/>
</dbReference>
<keyword evidence="5" id="KW-0347">Helicase</keyword>
<dbReference type="SMART" id="SM00487">
    <property type="entry name" value="DEXDc"/>
    <property type="match status" value="1"/>
</dbReference>
<dbReference type="InterPro" id="IPR055227">
    <property type="entry name" value="HRQ1_WHD"/>
</dbReference>
<dbReference type="PANTHER" id="PTHR47957:SF3">
    <property type="entry name" value="ATP-DEPENDENT HELICASE HRQ1"/>
    <property type="match status" value="1"/>
</dbReference>
<evidence type="ECO:0000256" key="1">
    <source>
        <dbReference type="ARBA" id="ARBA00022741"/>
    </source>
</evidence>
<dbReference type="InterPro" id="IPR022307">
    <property type="entry name" value="Helicase_put_actinobac"/>
</dbReference>
<dbReference type="Gene3D" id="3.40.50.300">
    <property type="entry name" value="P-loop containing nucleotide triphosphate hydrolases"/>
    <property type="match status" value="2"/>
</dbReference>
<dbReference type="NCBIfam" id="TIGR03817">
    <property type="entry name" value="DECH_helic"/>
    <property type="match status" value="1"/>
</dbReference>
<feature type="domain" description="Helicase ATP-binding" evidence="3">
    <location>
        <begin position="64"/>
        <end position="245"/>
    </location>
</feature>
<dbReference type="SMART" id="SM00490">
    <property type="entry name" value="HELICc"/>
    <property type="match status" value="1"/>
</dbReference>
<dbReference type="GO" id="GO:0003676">
    <property type="term" value="F:nucleic acid binding"/>
    <property type="evidence" value="ECO:0007669"/>
    <property type="project" value="InterPro"/>
</dbReference>
<reference evidence="5 6" key="1">
    <citation type="submission" date="2020-12" db="EMBL/GenBank/DDBJ databases">
        <title>FDA dAtabase for Regulatory Grade micrObial Sequences (FDA-ARGOS): Supporting development and validation of Infectious Disease Dx tests.</title>
        <authorList>
            <person name="Sproer C."/>
            <person name="Gronow S."/>
            <person name="Severitt S."/>
            <person name="Schroder I."/>
            <person name="Tallon L."/>
            <person name="Sadzewicz L."/>
            <person name="Zhao X."/>
            <person name="Boylan J."/>
            <person name="Ott S."/>
            <person name="Bowen H."/>
            <person name="Vavikolanu K."/>
            <person name="Mehta A."/>
            <person name="Aluvathingal J."/>
            <person name="Nadendla S."/>
            <person name="Lowell S."/>
            <person name="Myers T."/>
            <person name="Yan Y."/>
            <person name="Sichtig H."/>
        </authorList>
    </citation>
    <scope>NUCLEOTIDE SEQUENCE [LARGE SCALE GENOMIC DNA]</scope>
    <source>
        <strain evidence="5 6">FDAARGOS_990</strain>
    </source>
</reference>
<keyword evidence="5" id="KW-0378">Hydrolase</keyword>
<dbReference type="PANTHER" id="PTHR47957">
    <property type="entry name" value="ATP-DEPENDENT HELICASE HRQ1"/>
    <property type="match status" value="1"/>
</dbReference>
<gene>
    <name evidence="5" type="ORF">I6H47_07445</name>
</gene>